<evidence type="ECO:0000256" key="4">
    <source>
        <dbReference type="ARBA" id="ARBA00023180"/>
    </source>
</evidence>
<sequence length="386" mass="43717">MFSFAYDSYLKYGFPYDELNPIDCVGRGYDHENPDNINVNDALGDYLLTLIDSLDTLADTPTGIPYPRFHLDSGLKDNTTTENCLAGAGSLLLEFGSLSALLNDSSYASIARRIVLNLWKKRSSVSGLFGSTMDVDSGEWINRMSGLGAGQDSFFEYLHKAYILFGDNQLGQMFNEALSSIQHHLRTGRPQCLSGSGSPPIYWNVDMSSGNKVNHWIDTLQSAWSGVLVLHGDLNEAICHHAVHYFIWKIYGLPPERYNIMTEKPELYFYPLRPEFAESTYLLYRATKHPFYLHVGKDIMDGINKYTKADTQAHLFPIKRIQNLVKNLHMNPFSFLNNSQGYEFVKNSSCPNIKLTTSQYPMNDDLWKATGIYVNAKFASLPQYKL</sequence>
<dbReference type="PANTHER" id="PTHR45679">
    <property type="entry name" value="ER DEGRADATION-ENHANCING ALPHA-MANNOSIDASE-LIKE PROTEIN 2"/>
    <property type="match status" value="1"/>
</dbReference>
<dbReference type="STRING" id="6184.A0A430QMV3"/>
<dbReference type="GO" id="GO:0005509">
    <property type="term" value="F:calcium ion binding"/>
    <property type="evidence" value="ECO:0007669"/>
    <property type="project" value="InterPro"/>
</dbReference>
<dbReference type="GO" id="GO:1904380">
    <property type="term" value="P:endoplasmic reticulum mannose trimming"/>
    <property type="evidence" value="ECO:0007669"/>
    <property type="project" value="InterPro"/>
</dbReference>
<reference evidence="6 7" key="1">
    <citation type="journal article" date="2019" name="PLoS Pathog.">
        <title>Genome sequence of the bovine parasite Schistosoma bovis Tanzania.</title>
        <authorList>
            <person name="Oey H."/>
            <person name="Zakrzewski M."/>
            <person name="Gobert G."/>
            <person name="Gravermann K."/>
            <person name="Stoye J."/>
            <person name="Jones M."/>
            <person name="Mcmanus D."/>
            <person name="Krause L."/>
        </authorList>
    </citation>
    <scope>NUCLEOTIDE SEQUENCE [LARGE SCALE GENOMIC DNA]</scope>
    <source>
        <strain evidence="6 7">TAN1997</strain>
    </source>
</reference>
<dbReference type="EC" id="3.2.1.-" evidence="5"/>
<name>A0A430QMV3_SCHBO</name>
<dbReference type="GO" id="GO:0005975">
    <property type="term" value="P:carbohydrate metabolic process"/>
    <property type="evidence" value="ECO:0007669"/>
    <property type="project" value="InterPro"/>
</dbReference>
<evidence type="ECO:0000313" key="7">
    <source>
        <dbReference type="Proteomes" id="UP000290809"/>
    </source>
</evidence>
<evidence type="ECO:0000256" key="1">
    <source>
        <dbReference type="ARBA" id="ARBA00004240"/>
    </source>
</evidence>
<protein>
    <recommendedName>
        <fullName evidence="5">alpha-1,2-Mannosidase</fullName>
        <ecNumber evidence="5">3.2.1.-</ecNumber>
    </recommendedName>
</protein>
<dbReference type="GO" id="GO:0044322">
    <property type="term" value="C:endoplasmic reticulum quality control compartment"/>
    <property type="evidence" value="ECO:0007669"/>
    <property type="project" value="GOC"/>
</dbReference>
<dbReference type="Gene3D" id="1.50.10.10">
    <property type="match status" value="2"/>
</dbReference>
<proteinExistence type="inferred from homology"/>
<dbReference type="PANTHER" id="PTHR45679:SF5">
    <property type="entry name" value="ER DEGRADATION-ENHANCING ALPHA-MANNOSIDASE-LIKE PROTEIN 1"/>
    <property type="match status" value="1"/>
</dbReference>
<organism evidence="6 7">
    <name type="scientific">Schistosoma bovis</name>
    <name type="common">Blood fluke</name>
    <dbReference type="NCBI Taxonomy" id="6184"/>
    <lineage>
        <taxon>Eukaryota</taxon>
        <taxon>Metazoa</taxon>
        <taxon>Spiralia</taxon>
        <taxon>Lophotrochozoa</taxon>
        <taxon>Platyhelminthes</taxon>
        <taxon>Trematoda</taxon>
        <taxon>Digenea</taxon>
        <taxon>Strigeidida</taxon>
        <taxon>Schistosomatoidea</taxon>
        <taxon>Schistosomatidae</taxon>
        <taxon>Schistosoma</taxon>
    </lineage>
</organism>
<dbReference type="SUPFAM" id="SSF48225">
    <property type="entry name" value="Seven-hairpin glycosidases"/>
    <property type="match status" value="1"/>
</dbReference>
<dbReference type="InterPro" id="IPR044674">
    <property type="entry name" value="EDEM1/2/3"/>
</dbReference>
<keyword evidence="5" id="KW-0326">Glycosidase</keyword>
<dbReference type="Pfam" id="PF01532">
    <property type="entry name" value="Glyco_hydro_47"/>
    <property type="match status" value="2"/>
</dbReference>
<comment type="caution">
    <text evidence="6">The sequence shown here is derived from an EMBL/GenBank/DDBJ whole genome shotgun (WGS) entry which is preliminary data.</text>
</comment>
<keyword evidence="7" id="KW-1185">Reference proteome</keyword>
<dbReference type="InterPro" id="IPR001382">
    <property type="entry name" value="Glyco_hydro_47"/>
</dbReference>
<accession>A0A430QMV3</accession>
<evidence type="ECO:0000313" key="6">
    <source>
        <dbReference type="EMBL" id="RTG89033.1"/>
    </source>
</evidence>
<comment type="similarity">
    <text evidence="2 5">Belongs to the glycosyl hydrolase 47 family.</text>
</comment>
<evidence type="ECO:0000256" key="3">
    <source>
        <dbReference type="ARBA" id="ARBA00022824"/>
    </source>
</evidence>
<dbReference type="PRINTS" id="PR00747">
    <property type="entry name" value="GLYHDRLASE47"/>
</dbReference>
<evidence type="ECO:0000256" key="2">
    <source>
        <dbReference type="ARBA" id="ARBA00007658"/>
    </source>
</evidence>
<dbReference type="InterPro" id="IPR012341">
    <property type="entry name" value="6hp_glycosidase-like_sf"/>
</dbReference>
<dbReference type="AlphaFoldDB" id="A0A430QMV3"/>
<gene>
    <name evidence="6" type="ORF">DC041_0000726</name>
</gene>
<keyword evidence="5" id="KW-0378">Hydrolase</keyword>
<evidence type="ECO:0000256" key="5">
    <source>
        <dbReference type="RuleBase" id="RU361193"/>
    </source>
</evidence>
<dbReference type="GO" id="GO:0004571">
    <property type="term" value="F:mannosyl-oligosaccharide 1,2-alpha-mannosidase activity"/>
    <property type="evidence" value="ECO:0007669"/>
    <property type="project" value="InterPro"/>
</dbReference>
<dbReference type="GO" id="GO:0016020">
    <property type="term" value="C:membrane"/>
    <property type="evidence" value="ECO:0007669"/>
    <property type="project" value="InterPro"/>
</dbReference>
<comment type="subcellular location">
    <subcellularLocation>
        <location evidence="1">Endoplasmic reticulum</location>
    </subcellularLocation>
</comment>
<keyword evidence="4" id="KW-0325">Glycoprotein</keyword>
<dbReference type="InterPro" id="IPR036026">
    <property type="entry name" value="Seven-hairpin_glycosidases"/>
</dbReference>
<dbReference type="EMBL" id="QMKO01001531">
    <property type="protein sequence ID" value="RTG89033.1"/>
    <property type="molecule type" value="Genomic_DNA"/>
</dbReference>
<dbReference type="Proteomes" id="UP000290809">
    <property type="component" value="Unassembled WGS sequence"/>
</dbReference>
<keyword evidence="3" id="KW-0256">Endoplasmic reticulum</keyword>